<comment type="caution">
    <text evidence="3">The sequence shown here is derived from an EMBL/GenBank/DDBJ whole genome shotgun (WGS) entry which is preliminary data.</text>
</comment>
<dbReference type="EMBL" id="SLVM01000009">
    <property type="protein sequence ID" value="TCM84959.1"/>
    <property type="molecule type" value="Genomic_DNA"/>
</dbReference>
<organism evidence="3 4">
    <name type="scientific">Rhodovulum steppense</name>
    <dbReference type="NCBI Taxonomy" id="540251"/>
    <lineage>
        <taxon>Bacteria</taxon>
        <taxon>Pseudomonadati</taxon>
        <taxon>Pseudomonadota</taxon>
        <taxon>Alphaproteobacteria</taxon>
        <taxon>Rhodobacterales</taxon>
        <taxon>Paracoccaceae</taxon>
        <taxon>Rhodovulum</taxon>
    </lineage>
</organism>
<evidence type="ECO:0000313" key="4">
    <source>
        <dbReference type="Proteomes" id="UP000295277"/>
    </source>
</evidence>
<dbReference type="OrthoDB" id="7510023at2"/>
<accession>A0A4R1YV32</accession>
<feature type="region of interest" description="Disordered" evidence="1">
    <location>
        <begin position="70"/>
        <end position="100"/>
    </location>
</feature>
<dbReference type="RefSeq" id="WP_132694462.1">
    <property type="nucleotide sequence ID" value="NZ_SLVM01000009.1"/>
</dbReference>
<proteinExistence type="predicted"/>
<gene>
    <name evidence="3" type="ORF">EV216_10944</name>
</gene>
<sequence>MALSWKARRRWSLVILLIGLPAYVVAAVTVVGLFDRPPFWVELVVYVALGIVWALPFRFVFRGIGQPDPDARTATPRAPSAQEEPDAADLAGRKDDRGRH</sequence>
<protein>
    <submittedName>
        <fullName evidence="3">Uncharacterized protein DUF2842</fullName>
    </submittedName>
</protein>
<feature type="transmembrane region" description="Helical" evidence="2">
    <location>
        <begin position="12"/>
        <end position="34"/>
    </location>
</feature>
<evidence type="ECO:0000256" key="1">
    <source>
        <dbReference type="SAM" id="MobiDB-lite"/>
    </source>
</evidence>
<keyword evidence="4" id="KW-1185">Reference proteome</keyword>
<feature type="compositionally biased region" description="Basic and acidic residues" evidence="1">
    <location>
        <begin position="91"/>
        <end position="100"/>
    </location>
</feature>
<name>A0A4R1YV32_9RHOB</name>
<evidence type="ECO:0000313" key="3">
    <source>
        <dbReference type="EMBL" id="TCM84959.1"/>
    </source>
</evidence>
<dbReference type="AlphaFoldDB" id="A0A4R1YV32"/>
<dbReference type="Proteomes" id="UP000295277">
    <property type="component" value="Unassembled WGS sequence"/>
</dbReference>
<dbReference type="InterPro" id="IPR021265">
    <property type="entry name" value="DUF2842"/>
</dbReference>
<reference evidence="3 4" key="1">
    <citation type="submission" date="2019-03" db="EMBL/GenBank/DDBJ databases">
        <title>Genomic Encyclopedia of Type Strains, Phase IV (KMG-IV): sequencing the most valuable type-strain genomes for metagenomic binning, comparative biology and taxonomic classification.</title>
        <authorList>
            <person name="Goeker M."/>
        </authorList>
    </citation>
    <scope>NUCLEOTIDE SEQUENCE [LARGE SCALE GENOMIC DNA]</scope>
    <source>
        <strain evidence="3 4">DSM 21153</strain>
    </source>
</reference>
<evidence type="ECO:0000256" key="2">
    <source>
        <dbReference type="SAM" id="Phobius"/>
    </source>
</evidence>
<feature type="transmembrane region" description="Helical" evidence="2">
    <location>
        <begin position="40"/>
        <end position="61"/>
    </location>
</feature>
<keyword evidence="2" id="KW-1133">Transmembrane helix</keyword>
<dbReference type="Pfam" id="PF11003">
    <property type="entry name" value="DUF2842"/>
    <property type="match status" value="1"/>
</dbReference>
<keyword evidence="2" id="KW-0472">Membrane</keyword>
<keyword evidence="2" id="KW-0812">Transmembrane</keyword>